<dbReference type="Gene3D" id="1.25.40.280">
    <property type="entry name" value="alix/aip1 like domains"/>
    <property type="match status" value="1"/>
</dbReference>
<dbReference type="GO" id="GO:0005886">
    <property type="term" value="C:plasma membrane"/>
    <property type="evidence" value="ECO:0007669"/>
    <property type="project" value="TreeGrafter"/>
</dbReference>
<feature type="compositionally biased region" description="Low complexity" evidence="3">
    <location>
        <begin position="442"/>
        <end position="454"/>
    </location>
</feature>
<dbReference type="AlphaFoldDB" id="A0A5C3QMN5"/>
<evidence type="ECO:0000256" key="3">
    <source>
        <dbReference type="SAM" id="MobiDB-lite"/>
    </source>
</evidence>
<gene>
    <name evidence="5" type="ORF">BDV98DRAFT_527560</name>
</gene>
<reference evidence="5 6" key="1">
    <citation type="journal article" date="2019" name="Nat. Ecol. Evol.">
        <title>Megaphylogeny resolves global patterns of mushroom evolution.</title>
        <authorList>
            <person name="Varga T."/>
            <person name="Krizsan K."/>
            <person name="Foldi C."/>
            <person name="Dima B."/>
            <person name="Sanchez-Garcia M."/>
            <person name="Sanchez-Ramirez S."/>
            <person name="Szollosi G.J."/>
            <person name="Szarkandi J.G."/>
            <person name="Papp V."/>
            <person name="Albert L."/>
            <person name="Andreopoulos W."/>
            <person name="Angelini C."/>
            <person name="Antonin V."/>
            <person name="Barry K.W."/>
            <person name="Bougher N.L."/>
            <person name="Buchanan P."/>
            <person name="Buyck B."/>
            <person name="Bense V."/>
            <person name="Catcheside P."/>
            <person name="Chovatia M."/>
            <person name="Cooper J."/>
            <person name="Damon W."/>
            <person name="Desjardin D."/>
            <person name="Finy P."/>
            <person name="Geml J."/>
            <person name="Haridas S."/>
            <person name="Hughes K."/>
            <person name="Justo A."/>
            <person name="Karasinski D."/>
            <person name="Kautmanova I."/>
            <person name="Kiss B."/>
            <person name="Kocsube S."/>
            <person name="Kotiranta H."/>
            <person name="LaButti K.M."/>
            <person name="Lechner B.E."/>
            <person name="Liimatainen K."/>
            <person name="Lipzen A."/>
            <person name="Lukacs Z."/>
            <person name="Mihaltcheva S."/>
            <person name="Morgado L.N."/>
            <person name="Niskanen T."/>
            <person name="Noordeloos M.E."/>
            <person name="Ohm R.A."/>
            <person name="Ortiz-Santana B."/>
            <person name="Ovrebo C."/>
            <person name="Racz N."/>
            <person name="Riley R."/>
            <person name="Savchenko A."/>
            <person name="Shiryaev A."/>
            <person name="Soop K."/>
            <person name="Spirin V."/>
            <person name="Szebenyi C."/>
            <person name="Tomsovsky M."/>
            <person name="Tulloss R.E."/>
            <person name="Uehling J."/>
            <person name="Grigoriev I.V."/>
            <person name="Vagvolgyi C."/>
            <person name="Papp T."/>
            <person name="Martin F.M."/>
            <person name="Miettinen O."/>
            <person name="Hibbett D.S."/>
            <person name="Nagy L.G."/>
        </authorList>
    </citation>
    <scope>NUCLEOTIDE SEQUENCE [LARGE SCALE GENOMIC DNA]</scope>
    <source>
        <strain evidence="5 6">CBS 309.79</strain>
    </source>
</reference>
<evidence type="ECO:0000256" key="2">
    <source>
        <dbReference type="ARBA" id="ARBA00022193"/>
    </source>
</evidence>
<proteinExistence type="inferred from homology"/>
<accession>A0A5C3QMN5</accession>
<dbReference type="InterPro" id="IPR004328">
    <property type="entry name" value="BRO1_dom"/>
</dbReference>
<dbReference type="Proteomes" id="UP000305067">
    <property type="component" value="Unassembled WGS sequence"/>
</dbReference>
<keyword evidence="6" id="KW-1185">Reference proteome</keyword>
<dbReference type="OrthoDB" id="10266451at2759"/>
<dbReference type="PROSITE" id="PS51180">
    <property type="entry name" value="BRO1"/>
    <property type="match status" value="1"/>
</dbReference>
<evidence type="ECO:0000313" key="5">
    <source>
        <dbReference type="EMBL" id="TFL03062.1"/>
    </source>
</evidence>
<dbReference type="SMART" id="SM01041">
    <property type="entry name" value="BRO1"/>
    <property type="match status" value="1"/>
</dbReference>
<organism evidence="5 6">
    <name type="scientific">Pterulicium gracile</name>
    <dbReference type="NCBI Taxonomy" id="1884261"/>
    <lineage>
        <taxon>Eukaryota</taxon>
        <taxon>Fungi</taxon>
        <taxon>Dikarya</taxon>
        <taxon>Basidiomycota</taxon>
        <taxon>Agaricomycotina</taxon>
        <taxon>Agaricomycetes</taxon>
        <taxon>Agaricomycetidae</taxon>
        <taxon>Agaricales</taxon>
        <taxon>Pleurotineae</taxon>
        <taxon>Pterulaceae</taxon>
        <taxon>Pterulicium</taxon>
    </lineage>
</organism>
<dbReference type="STRING" id="1884261.A0A5C3QMN5"/>
<protein>
    <recommendedName>
        <fullName evidence="2">pH-response regulator protein palC</fullName>
    </recommendedName>
</protein>
<name>A0A5C3QMN5_9AGAR</name>
<dbReference type="PANTHER" id="PTHR40463:SF1">
    <property type="entry name" value="PH-RESPONSE REGULATOR PROTEIN PALC"/>
    <property type="match status" value="1"/>
</dbReference>
<dbReference type="GO" id="GO:0071467">
    <property type="term" value="P:cellular response to pH"/>
    <property type="evidence" value="ECO:0007669"/>
    <property type="project" value="InterPro"/>
</dbReference>
<comment type="similarity">
    <text evidence="1">Belongs to the palC family.</text>
</comment>
<dbReference type="EMBL" id="ML178821">
    <property type="protein sequence ID" value="TFL03062.1"/>
    <property type="molecule type" value="Genomic_DNA"/>
</dbReference>
<dbReference type="PANTHER" id="PTHR40463">
    <property type="entry name" value="PH-RESPONSE REGULATOR PROTEIN PALC"/>
    <property type="match status" value="1"/>
</dbReference>
<dbReference type="InterPro" id="IPR038499">
    <property type="entry name" value="BRO1_sf"/>
</dbReference>
<sequence length="467" mass="50119">MSSFLYELPTTGAITFSELCAIQNGHDRYTIYISDATQARANLRASLKEAKRGEKDYLKLIVEDYLPLLGGIIASVNHDEIGLKAEPVFSWRTTLSNNLFNTSPRLDAPSLYADQSYSLLTYAYALSNLSRVISTGLGDYEFDPGISEEERRAKDEKLTFAVTLLCRASGAFEYVGETLFSQWERSSAGLPATRPVDLSREVATALSKMALADAQALSIRKLLSKASYDSVVTHSPPLPKARSLIAKLHLECVALYSSAKSLAKSVSAGGAQSISSRFGTGTGTNEVSMELRRYLTDETTLHNALAKKWMGVDAGEVGGKKGGEAVGWLVWAKSEMESLKDGGATGPGGGSVREKDLRELRKVKVKRELEDIGAFLKNYKKMNDAVSFEPVPNQADLQARIPTGKIAVASKPYTPSAPAFGPGSLSHTQASLDDMSLPAVDSGSSASPPGSGSPTVPRSYAGEGSYF</sequence>
<feature type="region of interest" description="Disordered" evidence="3">
    <location>
        <begin position="419"/>
        <end position="467"/>
    </location>
</feature>
<evidence type="ECO:0000259" key="4">
    <source>
        <dbReference type="PROSITE" id="PS51180"/>
    </source>
</evidence>
<evidence type="ECO:0000256" key="1">
    <source>
        <dbReference type="ARBA" id="ARBA00010997"/>
    </source>
</evidence>
<feature type="domain" description="BRO1" evidence="4">
    <location>
        <begin position="2"/>
        <end position="467"/>
    </location>
</feature>
<evidence type="ECO:0000313" key="6">
    <source>
        <dbReference type="Proteomes" id="UP000305067"/>
    </source>
</evidence>
<dbReference type="InterPro" id="IPR037505">
    <property type="entry name" value="pH-resp_palC"/>
</dbReference>
<dbReference type="Pfam" id="PF03097">
    <property type="entry name" value="BRO1"/>
    <property type="match status" value="1"/>
</dbReference>